<evidence type="ECO:0000259" key="6">
    <source>
        <dbReference type="Pfam" id="PF01385"/>
    </source>
</evidence>
<sequence>MIITKTYKYKLYESKKNKNIHQKIDIAGLIYNHCIALHKRYYKLTGKHLNKFQLMKHITKLKKKDKYQHWNLVGSQAIQDIVDRIDRAYQLFFRNLKHGIKTSPPKFKKIKKYKSFTLKQAGWKYVDDNLIKIGKKVYKFSKSRELPENIKTVTIKRDPLGDLYICFVVKEKIEVPDRQGKSSIGLDFGLKTFLVASDGTKYEAPFYYHHKLKELKKAQKELSSKEKGSNNRNKARKKVFRLHKKVVNQRRAYFFKLAHELTDKYEYIFIEDLNMKAMQKMWGKKIQDLGYSTFVEILEYVAKKKGSRVVKVDRFYPSSKICSKCGEINQNLKLSDRIFECDCGLKIDRDLNAAINIHMGGASSIGLGNVRPAIIEAVSA</sequence>
<evidence type="ECO:0000256" key="4">
    <source>
        <dbReference type="ARBA" id="ARBA00023125"/>
    </source>
</evidence>
<gene>
    <name evidence="8" type="ordered locus">Nther_2486</name>
</gene>
<dbReference type="InterPro" id="IPR001959">
    <property type="entry name" value="Transposase"/>
</dbReference>
<dbReference type="HOGENOM" id="CLU_032903_0_0_9"/>
<dbReference type="GO" id="GO:0003677">
    <property type="term" value="F:DNA binding"/>
    <property type="evidence" value="ECO:0007669"/>
    <property type="project" value="UniProtKB-KW"/>
</dbReference>
<keyword evidence="3" id="KW-0815">Transposition</keyword>
<dbReference type="eggNOG" id="COG0675">
    <property type="taxonomic scope" value="Bacteria"/>
</dbReference>
<evidence type="ECO:0000256" key="3">
    <source>
        <dbReference type="ARBA" id="ARBA00022578"/>
    </source>
</evidence>
<keyword evidence="4" id="KW-0238">DNA-binding</keyword>
<dbReference type="STRING" id="457570.Nther_2486"/>
<dbReference type="InterPro" id="IPR051399">
    <property type="entry name" value="RNA-guided_DNA_endo/Transpos"/>
</dbReference>
<name>B2A1B1_NATTJ</name>
<dbReference type="Pfam" id="PF07282">
    <property type="entry name" value="Cas12f1-like_TNB"/>
    <property type="match status" value="1"/>
</dbReference>
<accession>B2A1B1</accession>
<evidence type="ECO:0000313" key="9">
    <source>
        <dbReference type="Proteomes" id="UP000001683"/>
    </source>
</evidence>
<dbReference type="Pfam" id="PF01385">
    <property type="entry name" value="OrfB_IS605"/>
    <property type="match status" value="1"/>
</dbReference>
<reference evidence="8 9" key="1">
    <citation type="submission" date="2008-04" db="EMBL/GenBank/DDBJ databases">
        <title>Complete sequence of chromosome of Natranaerobius thermophilus JW/NM-WN-LF.</title>
        <authorList>
            <consortium name="US DOE Joint Genome Institute"/>
            <person name="Copeland A."/>
            <person name="Lucas S."/>
            <person name="Lapidus A."/>
            <person name="Glavina del Rio T."/>
            <person name="Dalin E."/>
            <person name="Tice H."/>
            <person name="Bruce D."/>
            <person name="Goodwin L."/>
            <person name="Pitluck S."/>
            <person name="Chertkov O."/>
            <person name="Brettin T."/>
            <person name="Detter J.C."/>
            <person name="Han C."/>
            <person name="Kuske C.R."/>
            <person name="Schmutz J."/>
            <person name="Larimer F."/>
            <person name="Land M."/>
            <person name="Hauser L."/>
            <person name="Kyrpides N."/>
            <person name="Lykidis A."/>
            <person name="Mesbah N.M."/>
            <person name="Wiegel J."/>
        </authorList>
    </citation>
    <scope>NUCLEOTIDE SEQUENCE [LARGE SCALE GENOMIC DNA]</scope>
    <source>
        <strain evidence="9">ATCC BAA-1301 / DSM 18059 / JW/NM-WN-LF</strain>
    </source>
</reference>
<evidence type="ECO:0000313" key="8">
    <source>
        <dbReference type="EMBL" id="ACB86049.1"/>
    </source>
</evidence>
<dbReference type="InParanoid" id="B2A1B1"/>
<feature type="domain" description="Probable transposase IS891/IS1136/IS1341" evidence="6">
    <location>
        <begin position="169"/>
        <end position="280"/>
    </location>
</feature>
<feature type="domain" description="Cas12f1-like TNB" evidence="7">
    <location>
        <begin position="291"/>
        <end position="357"/>
    </location>
</feature>
<dbReference type="AlphaFoldDB" id="B2A1B1"/>
<dbReference type="NCBIfam" id="NF040570">
    <property type="entry name" value="guided_TnpB"/>
    <property type="match status" value="1"/>
</dbReference>
<dbReference type="KEGG" id="nth:Nther_2486"/>
<keyword evidence="9" id="KW-1185">Reference proteome</keyword>
<dbReference type="PANTHER" id="PTHR30405:SF25">
    <property type="entry name" value="RNA-GUIDED DNA ENDONUCLEASE INSQ-RELATED"/>
    <property type="match status" value="1"/>
</dbReference>
<protein>
    <submittedName>
        <fullName evidence="8">Putative transposase IS891/IS1136/IS1341 family</fullName>
    </submittedName>
</protein>
<keyword evidence="5" id="KW-0233">DNA recombination</keyword>
<comment type="similarity">
    <text evidence="1">In the C-terminal section; belongs to the transposase 35 family.</text>
</comment>
<dbReference type="RefSeq" id="WP_012448893.1">
    <property type="nucleotide sequence ID" value="NC_010718.1"/>
</dbReference>
<proteinExistence type="inferred from homology"/>
<dbReference type="EMBL" id="CP001034">
    <property type="protein sequence ID" value="ACB86049.1"/>
    <property type="molecule type" value="Genomic_DNA"/>
</dbReference>
<evidence type="ECO:0000256" key="1">
    <source>
        <dbReference type="ARBA" id="ARBA00008761"/>
    </source>
</evidence>
<evidence type="ECO:0000256" key="5">
    <source>
        <dbReference type="ARBA" id="ARBA00023172"/>
    </source>
</evidence>
<organism evidence="8 9">
    <name type="scientific">Natranaerobius thermophilus (strain ATCC BAA-1301 / DSM 18059 / JW/NM-WN-LF)</name>
    <dbReference type="NCBI Taxonomy" id="457570"/>
    <lineage>
        <taxon>Bacteria</taxon>
        <taxon>Bacillati</taxon>
        <taxon>Bacillota</taxon>
        <taxon>Clostridia</taxon>
        <taxon>Natranaerobiales</taxon>
        <taxon>Natranaerobiaceae</taxon>
        <taxon>Natranaerobius</taxon>
    </lineage>
</organism>
<evidence type="ECO:0000259" key="7">
    <source>
        <dbReference type="Pfam" id="PF07282"/>
    </source>
</evidence>
<dbReference type="PANTHER" id="PTHR30405">
    <property type="entry name" value="TRANSPOSASE"/>
    <property type="match status" value="1"/>
</dbReference>
<dbReference type="GO" id="GO:0006310">
    <property type="term" value="P:DNA recombination"/>
    <property type="evidence" value="ECO:0007669"/>
    <property type="project" value="UniProtKB-KW"/>
</dbReference>
<reference evidence="8 9" key="2">
    <citation type="journal article" date="2011" name="J. Bacteriol.">
        <title>Complete genome sequence of the anaerobic, halophilic alkalithermophile Natranaerobius thermophilus JW/NM-WN-LF.</title>
        <authorList>
            <person name="Zhao B."/>
            <person name="Mesbah N.M."/>
            <person name="Dalin E."/>
            <person name="Goodwin L."/>
            <person name="Nolan M."/>
            <person name="Pitluck S."/>
            <person name="Chertkov O."/>
            <person name="Brettin T.S."/>
            <person name="Han J."/>
            <person name="Larimer F.W."/>
            <person name="Land M.L."/>
            <person name="Hauser L."/>
            <person name="Kyrpides N."/>
            <person name="Wiegel J."/>
        </authorList>
    </citation>
    <scope>NUCLEOTIDE SEQUENCE [LARGE SCALE GENOMIC DNA]</scope>
    <source>
        <strain evidence="9">ATCC BAA-1301 / DSM 18059 / JW/NM-WN-LF</strain>
    </source>
</reference>
<dbReference type="InterPro" id="IPR010095">
    <property type="entry name" value="Cas12f1-like_TNB"/>
</dbReference>
<comment type="similarity">
    <text evidence="2">In the N-terminal section; belongs to the transposase 2 family.</text>
</comment>
<evidence type="ECO:0000256" key="2">
    <source>
        <dbReference type="ARBA" id="ARBA00011044"/>
    </source>
</evidence>
<dbReference type="Proteomes" id="UP000001683">
    <property type="component" value="Chromosome"/>
</dbReference>
<dbReference type="GO" id="GO:0032196">
    <property type="term" value="P:transposition"/>
    <property type="evidence" value="ECO:0007669"/>
    <property type="project" value="UniProtKB-KW"/>
</dbReference>